<reference evidence="17" key="1">
    <citation type="submission" date="2021-03" db="EMBL/GenBank/DDBJ databases">
        <authorList>
            <person name="Wang G."/>
        </authorList>
    </citation>
    <scope>NUCLEOTIDE SEQUENCE</scope>
    <source>
        <strain evidence="17">KCTC 12899</strain>
    </source>
</reference>
<dbReference type="InterPro" id="IPR043129">
    <property type="entry name" value="ATPase_NBD"/>
</dbReference>
<dbReference type="PANTHER" id="PTHR34265:SF1">
    <property type="entry name" value="TYPE III PANTOTHENATE KINASE"/>
    <property type="match status" value="1"/>
</dbReference>
<dbReference type="GO" id="GO:0015937">
    <property type="term" value="P:coenzyme A biosynthetic process"/>
    <property type="evidence" value="ECO:0007669"/>
    <property type="project" value="UniProtKB-UniRule"/>
</dbReference>
<comment type="cofactor">
    <cofactor evidence="16">
        <name>NH4(+)</name>
        <dbReference type="ChEBI" id="CHEBI:28938"/>
    </cofactor>
    <cofactor evidence="16">
        <name>K(+)</name>
        <dbReference type="ChEBI" id="CHEBI:29103"/>
    </cofactor>
    <text evidence="16">A monovalent cation. Ammonium or potassium.</text>
</comment>
<evidence type="ECO:0000256" key="15">
    <source>
        <dbReference type="ARBA" id="ARBA00040883"/>
    </source>
</evidence>
<evidence type="ECO:0000256" key="11">
    <source>
        <dbReference type="ARBA" id="ARBA00022840"/>
    </source>
</evidence>
<feature type="binding site" evidence="16">
    <location>
        <position position="132"/>
    </location>
    <ligand>
        <name>ATP</name>
        <dbReference type="ChEBI" id="CHEBI:30616"/>
    </ligand>
</feature>
<keyword evidence="13 16" id="KW-0173">Coenzyme A biosynthesis</keyword>
<dbReference type="NCBIfam" id="NF009848">
    <property type="entry name" value="PRK13318.1-6"/>
    <property type="match status" value="1"/>
</dbReference>
<gene>
    <name evidence="16" type="primary">coaX</name>
    <name evidence="17" type="ORF">J3U88_25065</name>
</gene>
<dbReference type="AlphaFoldDB" id="A0A8J7QCV2"/>
<dbReference type="HAMAP" id="MF_01274">
    <property type="entry name" value="Pantothen_kinase_3"/>
    <property type="match status" value="1"/>
</dbReference>
<keyword evidence="12 16" id="KW-0630">Potassium</keyword>
<comment type="caution">
    <text evidence="16">Lacks conserved residue(s) required for the propagation of feature annotation.</text>
</comment>
<evidence type="ECO:0000256" key="8">
    <source>
        <dbReference type="ARBA" id="ARBA00022679"/>
    </source>
</evidence>
<keyword evidence="16" id="KW-0479">Metal-binding</keyword>
<comment type="cofactor">
    <cofactor evidence="2">
        <name>K(+)</name>
        <dbReference type="ChEBI" id="CHEBI:29103"/>
    </cofactor>
</comment>
<keyword evidence="18" id="KW-1185">Reference proteome</keyword>
<dbReference type="InterPro" id="IPR004619">
    <property type="entry name" value="Type_III_PanK"/>
</dbReference>
<organism evidence="17 18">
    <name type="scientific">Acanthopleuribacter pedis</name>
    <dbReference type="NCBI Taxonomy" id="442870"/>
    <lineage>
        <taxon>Bacteria</taxon>
        <taxon>Pseudomonadati</taxon>
        <taxon>Acidobacteriota</taxon>
        <taxon>Holophagae</taxon>
        <taxon>Acanthopleuribacterales</taxon>
        <taxon>Acanthopleuribacteraceae</taxon>
        <taxon>Acanthopleuribacter</taxon>
    </lineage>
</organism>
<evidence type="ECO:0000256" key="6">
    <source>
        <dbReference type="ARBA" id="ARBA00012102"/>
    </source>
</evidence>
<keyword evidence="10 16" id="KW-0418">Kinase</keyword>
<feature type="active site" description="Proton acceptor" evidence="16">
    <location>
        <position position="109"/>
    </location>
</feature>
<comment type="similarity">
    <text evidence="14 16">Belongs to the type III pantothenate kinase family.</text>
</comment>
<comment type="caution">
    <text evidence="17">The sequence shown here is derived from an EMBL/GenBank/DDBJ whole genome shotgun (WGS) entry which is preliminary data.</text>
</comment>
<dbReference type="NCBIfam" id="TIGR00671">
    <property type="entry name" value="baf"/>
    <property type="match status" value="1"/>
</dbReference>
<proteinExistence type="inferred from homology"/>
<dbReference type="GO" id="GO:0005737">
    <property type="term" value="C:cytoplasm"/>
    <property type="evidence" value="ECO:0007669"/>
    <property type="project" value="UniProtKB-SubCell"/>
</dbReference>
<keyword evidence="8 16" id="KW-0808">Transferase</keyword>
<evidence type="ECO:0000256" key="10">
    <source>
        <dbReference type="ARBA" id="ARBA00022777"/>
    </source>
</evidence>
<evidence type="ECO:0000256" key="4">
    <source>
        <dbReference type="ARBA" id="ARBA00005225"/>
    </source>
</evidence>
<evidence type="ECO:0000256" key="5">
    <source>
        <dbReference type="ARBA" id="ARBA00011738"/>
    </source>
</evidence>
<dbReference type="RefSeq" id="WP_207861747.1">
    <property type="nucleotide sequence ID" value="NZ_JAFREP010000027.1"/>
</dbReference>
<protein>
    <recommendedName>
        <fullName evidence="15 16">Type III pantothenate kinase</fullName>
        <ecNumber evidence="6 16">2.7.1.33</ecNumber>
    </recommendedName>
    <alternativeName>
        <fullName evidence="16">PanK-III</fullName>
    </alternativeName>
    <alternativeName>
        <fullName evidence="16">Pantothenic acid kinase</fullName>
    </alternativeName>
</protein>
<feature type="binding site" evidence="16">
    <location>
        <begin position="6"/>
        <end position="13"/>
    </location>
    <ligand>
        <name>ATP</name>
        <dbReference type="ChEBI" id="CHEBI:30616"/>
    </ligand>
</feature>
<evidence type="ECO:0000256" key="9">
    <source>
        <dbReference type="ARBA" id="ARBA00022741"/>
    </source>
</evidence>
<name>A0A8J7QCV2_9BACT</name>
<feature type="binding site" evidence="16">
    <location>
        <begin position="107"/>
        <end position="110"/>
    </location>
    <ligand>
        <name>substrate</name>
    </ligand>
</feature>
<evidence type="ECO:0000256" key="2">
    <source>
        <dbReference type="ARBA" id="ARBA00001958"/>
    </source>
</evidence>
<comment type="catalytic activity">
    <reaction evidence="1 16">
        <text>(R)-pantothenate + ATP = (R)-4'-phosphopantothenate + ADP + H(+)</text>
        <dbReference type="Rhea" id="RHEA:16373"/>
        <dbReference type="ChEBI" id="CHEBI:10986"/>
        <dbReference type="ChEBI" id="CHEBI:15378"/>
        <dbReference type="ChEBI" id="CHEBI:29032"/>
        <dbReference type="ChEBI" id="CHEBI:30616"/>
        <dbReference type="ChEBI" id="CHEBI:456216"/>
        <dbReference type="EC" id="2.7.1.33"/>
    </reaction>
</comment>
<dbReference type="UniPathway" id="UPA00241">
    <property type="reaction ID" value="UER00352"/>
</dbReference>
<dbReference type="PANTHER" id="PTHR34265">
    <property type="entry name" value="TYPE III PANTOTHENATE KINASE"/>
    <property type="match status" value="1"/>
</dbReference>
<keyword evidence="11 16" id="KW-0067">ATP-binding</keyword>
<keyword evidence="9 16" id="KW-0547">Nucleotide-binding</keyword>
<evidence type="ECO:0000256" key="7">
    <source>
        <dbReference type="ARBA" id="ARBA00022490"/>
    </source>
</evidence>
<dbReference type="CDD" id="cd24015">
    <property type="entry name" value="ASKHA_NBD_PanK-III"/>
    <property type="match status" value="1"/>
</dbReference>
<sequence length="254" mass="27164">MLLAIDVGNTNTVIGLFKGAELVHSWRLTTAPQQTVDEYGILFRNLFEPAGFQANQVSWAIISCVVPPLQETLRAMCDSYFNIKALVVGPGIKTGIALQVDHPQEVGADRIVNAIAAFNTYGGPAIVVDFGTATTFDPINKSGAFLGGAIAPGVNISAEALYKAAAKLPRVEIQRPRRVIGKNTVENIQSGLFFGYTGLVDGILSAMKSEMDGDPVVIATGGLGETFQRISPLIQHYDPNLTLKGLQLIHNKNS</sequence>
<comment type="pathway">
    <text evidence="4 16">Cofactor biosynthesis; coenzyme A biosynthesis; CoA from (R)-pantothenate: step 1/5.</text>
</comment>
<dbReference type="GO" id="GO:0004594">
    <property type="term" value="F:pantothenate kinase activity"/>
    <property type="evidence" value="ECO:0007669"/>
    <property type="project" value="UniProtKB-UniRule"/>
</dbReference>
<dbReference type="EC" id="2.7.1.33" evidence="6 16"/>
<comment type="subunit">
    <text evidence="5 16">Homodimer.</text>
</comment>
<dbReference type="EMBL" id="JAFREP010000027">
    <property type="protein sequence ID" value="MBO1321774.1"/>
    <property type="molecule type" value="Genomic_DNA"/>
</dbReference>
<keyword evidence="7 16" id="KW-0963">Cytoplasm</keyword>
<evidence type="ECO:0000256" key="13">
    <source>
        <dbReference type="ARBA" id="ARBA00022993"/>
    </source>
</evidence>
<dbReference type="GO" id="GO:0046872">
    <property type="term" value="F:metal ion binding"/>
    <property type="evidence" value="ECO:0007669"/>
    <property type="project" value="UniProtKB-KW"/>
</dbReference>
<comment type="function">
    <text evidence="16">Catalyzes the phosphorylation of pantothenate (Pan), the first step in CoA biosynthesis.</text>
</comment>
<evidence type="ECO:0000256" key="16">
    <source>
        <dbReference type="HAMAP-Rule" id="MF_01274"/>
    </source>
</evidence>
<dbReference type="NCBIfam" id="NF009855">
    <property type="entry name" value="PRK13321.1"/>
    <property type="match status" value="1"/>
</dbReference>
<dbReference type="Pfam" id="PF03309">
    <property type="entry name" value="Pan_kinase"/>
    <property type="match status" value="1"/>
</dbReference>
<evidence type="ECO:0000256" key="1">
    <source>
        <dbReference type="ARBA" id="ARBA00001206"/>
    </source>
</evidence>
<dbReference type="GO" id="GO:0005524">
    <property type="term" value="F:ATP binding"/>
    <property type="evidence" value="ECO:0007669"/>
    <property type="project" value="UniProtKB-UniRule"/>
</dbReference>
<feature type="binding site" evidence="16">
    <location>
        <position position="184"/>
    </location>
    <ligand>
        <name>substrate</name>
    </ligand>
</feature>
<feature type="binding site" evidence="16">
    <location>
        <position position="129"/>
    </location>
    <ligand>
        <name>K(+)</name>
        <dbReference type="ChEBI" id="CHEBI:29103"/>
    </ligand>
</feature>
<evidence type="ECO:0000256" key="14">
    <source>
        <dbReference type="ARBA" id="ARBA00038036"/>
    </source>
</evidence>
<dbReference type="Gene3D" id="3.30.420.40">
    <property type="match status" value="2"/>
</dbReference>
<accession>A0A8J7QCV2</accession>
<dbReference type="Proteomes" id="UP000664417">
    <property type="component" value="Unassembled WGS sequence"/>
</dbReference>
<comment type="subcellular location">
    <subcellularLocation>
        <location evidence="3 16">Cytoplasm</location>
    </subcellularLocation>
</comment>
<evidence type="ECO:0000256" key="3">
    <source>
        <dbReference type="ARBA" id="ARBA00004496"/>
    </source>
</evidence>
<dbReference type="SUPFAM" id="SSF53067">
    <property type="entry name" value="Actin-like ATPase domain"/>
    <property type="match status" value="2"/>
</dbReference>
<evidence type="ECO:0000313" key="17">
    <source>
        <dbReference type="EMBL" id="MBO1321774.1"/>
    </source>
</evidence>
<evidence type="ECO:0000313" key="18">
    <source>
        <dbReference type="Proteomes" id="UP000664417"/>
    </source>
</evidence>
<evidence type="ECO:0000256" key="12">
    <source>
        <dbReference type="ARBA" id="ARBA00022958"/>
    </source>
</evidence>